<dbReference type="GeneID" id="63843744"/>
<evidence type="ECO:0000313" key="3">
    <source>
        <dbReference type="Proteomes" id="UP000800039"/>
    </source>
</evidence>
<accession>A0A9P4GGT2</accession>
<evidence type="ECO:0000256" key="1">
    <source>
        <dbReference type="SAM" id="MobiDB-lite"/>
    </source>
</evidence>
<gene>
    <name evidence="2" type="ORF">K460DRAFT_101275</name>
</gene>
<dbReference type="EMBL" id="ML976616">
    <property type="protein sequence ID" value="KAF1844976.1"/>
    <property type="molecule type" value="Genomic_DNA"/>
</dbReference>
<comment type="caution">
    <text evidence="2">The sequence shown here is derived from an EMBL/GenBank/DDBJ whole genome shotgun (WGS) entry which is preliminary data.</text>
</comment>
<name>A0A9P4GGT2_9PLEO</name>
<reference evidence="2" key="1">
    <citation type="submission" date="2020-01" db="EMBL/GenBank/DDBJ databases">
        <authorList>
            <consortium name="DOE Joint Genome Institute"/>
            <person name="Haridas S."/>
            <person name="Albert R."/>
            <person name="Binder M."/>
            <person name="Bloem J."/>
            <person name="Labutti K."/>
            <person name="Salamov A."/>
            <person name="Andreopoulos B."/>
            <person name="Baker S.E."/>
            <person name="Barry K."/>
            <person name="Bills G."/>
            <person name="Bluhm B.H."/>
            <person name="Cannon C."/>
            <person name="Castanera R."/>
            <person name="Culley D.E."/>
            <person name="Daum C."/>
            <person name="Ezra D."/>
            <person name="Gonzalez J.B."/>
            <person name="Henrissat B."/>
            <person name="Kuo A."/>
            <person name="Liang C."/>
            <person name="Lipzen A."/>
            <person name="Lutzoni F."/>
            <person name="Magnuson J."/>
            <person name="Mondo S."/>
            <person name="Nolan M."/>
            <person name="Ohm R."/>
            <person name="Pangilinan J."/>
            <person name="Park H.-J."/>
            <person name="Ramirez L."/>
            <person name="Alfaro M."/>
            <person name="Sun H."/>
            <person name="Tritt A."/>
            <person name="Yoshinaga Y."/>
            <person name="Zwiers L.-H."/>
            <person name="Turgeon B.G."/>
            <person name="Goodwin S.B."/>
            <person name="Spatafora J.W."/>
            <person name="Crous P.W."/>
            <person name="Grigoriev I.V."/>
        </authorList>
    </citation>
    <scope>NUCLEOTIDE SEQUENCE</scope>
    <source>
        <strain evidence="2">CBS 394.84</strain>
    </source>
</reference>
<organism evidence="2 3">
    <name type="scientific">Cucurbitaria berberidis CBS 394.84</name>
    <dbReference type="NCBI Taxonomy" id="1168544"/>
    <lineage>
        <taxon>Eukaryota</taxon>
        <taxon>Fungi</taxon>
        <taxon>Dikarya</taxon>
        <taxon>Ascomycota</taxon>
        <taxon>Pezizomycotina</taxon>
        <taxon>Dothideomycetes</taxon>
        <taxon>Pleosporomycetidae</taxon>
        <taxon>Pleosporales</taxon>
        <taxon>Pleosporineae</taxon>
        <taxon>Cucurbitariaceae</taxon>
        <taxon>Cucurbitaria</taxon>
    </lineage>
</organism>
<feature type="region of interest" description="Disordered" evidence="1">
    <location>
        <begin position="78"/>
        <end position="161"/>
    </location>
</feature>
<dbReference type="AlphaFoldDB" id="A0A9P4GGT2"/>
<proteinExistence type="predicted"/>
<sequence>MDLAGKGQSQDLEANARYRTICSEALLLPPGKQAEYLLGLDRANIAEQPSTMFTNDRSTATAPGERRVALSIEETQKHYSPVTASNSTAGCQQTHYGFSTSPKRAADDQYSNPPAKRPQLMAVTQSKTRTAPNSQKPPDQEPRGADASDVAETSKEPYSLAEQYRRSRAVYQENPMSIDAVIEQNKSAPR</sequence>
<dbReference type="RefSeq" id="XP_040787539.1">
    <property type="nucleotide sequence ID" value="XM_040926493.1"/>
</dbReference>
<evidence type="ECO:0000313" key="2">
    <source>
        <dbReference type="EMBL" id="KAF1844976.1"/>
    </source>
</evidence>
<feature type="compositionally biased region" description="Polar residues" evidence="1">
    <location>
        <begin position="122"/>
        <end position="137"/>
    </location>
</feature>
<protein>
    <submittedName>
        <fullName evidence="2">Uncharacterized protein</fullName>
    </submittedName>
</protein>
<keyword evidence="3" id="KW-1185">Reference proteome</keyword>
<feature type="compositionally biased region" description="Polar residues" evidence="1">
    <location>
        <begin position="82"/>
        <end position="102"/>
    </location>
</feature>
<dbReference type="Proteomes" id="UP000800039">
    <property type="component" value="Unassembled WGS sequence"/>
</dbReference>